<dbReference type="RefSeq" id="WP_344867606.1">
    <property type="nucleotide sequence ID" value="NZ_BAAAZN010000021.1"/>
</dbReference>
<proteinExistence type="predicted"/>
<gene>
    <name evidence="1" type="ORF">GCM10022222_71390</name>
</gene>
<accession>A0ABP6Y721</accession>
<organism evidence="1 2">
    <name type="scientific">Amycolatopsis ultiminotia</name>
    <dbReference type="NCBI Taxonomy" id="543629"/>
    <lineage>
        <taxon>Bacteria</taxon>
        <taxon>Bacillati</taxon>
        <taxon>Actinomycetota</taxon>
        <taxon>Actinomycetes</taxon>
        <taxon>Pseudonocardiales</taxon>
        <taxon>Pseudonocardiaceae</taxon>
        <taxon>Amycolatopsis</taxon>
    </lineage>
</organism>
<comment type="caution">
    <text evidence="1">The sequence shown here is derived from an EMBL/GenBank/DDBJ whole genome shotgun (WGS) entry which is preliminary data.</text>
</comment>
<dbReference type="Gene3D" id="3.40.50.10860">
    <property type="entry name" value="Leucine Dehydrogenase, chain A, domain 1"/>
    <property type="match status" value="1"/>
</dbReference>
<evidence type="ECO:0000313" key="1">
    <source>
        <dbReference type="EMBL" id="GAA3576411.1"/>
    </source>
</evidence>
<reference evidence="2" key="1">
    <citation type="journal article" date="2019" name="Int. J. Syst. Evol. Microbiol.">
        <title>The Global Catalogue of Microorganisms (GCM) 10K type strain sequencing project: providing services to taxonomists for standard genome sequencing and annotation.</title>
        <authorList>
            <consortium name="The Broad Institute Genomics Platform"/>
            <consortium name="The Broad Institute Genome Sequencing Center for Infectious Disease"/>
            <person name="Wu L."/>
            <person name="Ma J."/>
        </authorList>
    </citation>
    <scope>NUCLEOTIDE SEQUENCE [LARGE SCALE GENOMIC DNA]</scope>
    <source>
        <strain evidence="2">JCM 16898</strain>
    </source>
</reference>
<keyword evidence="2" id="KW-1185">Reference proteome</keyword>
<sequence length="59" mass="6276">MPILVGDDDTSAGYIRIKQRQAVELDNRSPHTHIATAGTPEQLSQAILATTRTPACTGS</sequence>
<name>A0ABP6Y721_9PSEU</name>
<protein>
    <submittedName>
        <fullName evidence="1">Uncharacterized protein</fullName>
    </submittedName>
</protein>
<evidence type="ECO:0000313" key="2">
    <source>
        <dbReference type="Proteomes" id="UP001500689"/>
    </source>
</evidence>
<dbReference type="Proteomes" id="UP001500689">
    <property type="component" value="Unassembled WGS sequence"/>
</dbReference>
<dbReference type="EMBL" id="BAAAZN010000021">
    <property type="protein sequence ID" value="GAA3576411.1"/>
    <property type="molecule type" value="Genomic_DNA"/>
</dbReference>